<dbReference type="InterPro" id="IPR050364">
    <property type="entry name" value="Cytochrome_P450_fung"/>
</dbReference>
<dbReference type="InterPro" id="IPR001128">
    <property type="entry name" value="Cyt_P450"/>
</dbReference>
<evidence type="ECO:0000256" key="9">
    <source>
        <dbReference type="ARBA" id="ARBA00023002"/>
    </source>
</evidence>
<keyword evidence="12" id="KW-0472">Membrane</keyword>
<dbReference type="GO" id="GO:0005506">
    <property type="term" value="F:iron ion binding"/>
    <property type="evidence" value="ECO:0007669"/>
    <property type="project" value="InterPro"/>
</dbReference>
<keyword evidence="10 14" id="KW-0408">Iron</keyword>
<evidence type="ECO:0000256" key="2">
    <source>
        <dbReference type="ARBA" id="ARBA00004167"/>
    </source>
</evidence>
<keyword evidence="8" id="KW-1133">Transmembrane helix</keyword>
<dbReference type="Pfam" id="PF00067">
    <property type="entry name" value="p450"/>
    <property type="match status" value="1"/>
</dbReference>
<name>A0AAD7ECW3_9AGAR</name>
<evidence type="ECO:0000256" key="14">
    <source>
        <dbReference type="PIRSR" id="PIRSR602401-1"/>
    </source>
</evidence>
<evidence type="ECO:0000256" key="15">
    <source>
        <dbReference type="RuleBase" id="RU000461"/>
    </source>
</evidence>
<dbReference type="InterPro" id="IPR002401">
    <property type="entry name" value="Cyt_P450_E_grp-I"/>
</dbReference>
<evidence type="ECO:0000256" key="16">
    <source>
        <dbReference type="SAM" id="SignalP"/>
    </source>
</evidence>
<reference evidence="17" key="1">
    <citation type="submission" date="2023-03" db="EMBL/GenBank/DDBJ databases">
        <title>Massive genome expansion in bonnet fungi (Mycena s.s.) driven by repeated elements and novel gene families across ecological guilds.</title>
        <authorList>
            <consortium name="Lawrence Berkeley National Laboratory"/>
            <person name="Harder C.B."/>
            <person name="Miyauchi S."/>
            <person name="Viragh M."/>
            <person name="Kuo A."/>
            <person name="Thoen E."/>
            <person name="Andreopoulos B."/>
            <person name="Lu D."/>
            <person name="Skrede I."/>
            <person name="Drula E."/>
            <person name="Henrissat B."/>
            <person name="Morin E."/>
            <person name="Kohler A."/>
            <person name="Barry K."/>
            <person name="LaButti K."/>
            <person name="Morin E."/>
            <person name="Salamov A."/>
            <person name="Lipzen A."/>
            <person name="Mereny Z."/>
            <person name="Hegedus B."/>
            <person name="Baldrian P."/>
            <person name="Stursova M."/>
            <person name="Weitz H."/>
            <person name="Taylor A."/>
            <person name="Grigoriev I.V."/>
            <person name="Nagy L.G."/>
            <person name="Martin F."/>
            <person name="Kauserud H."/>
        </authorList>
    </citation>
    <scope>NUCLEOTIDE SEQUENCE</scope>
    <source>
        <strain evidence="17">CBHHK002</strain>
    </source>
</reference>
<dbReference type="InterPro" id="IPR036396">
    <property type="entry name" value="Cyt_P450_sf"/>
</dbReference>
<evidence type="ECO:0000256" key="4">
    <source>
        <dbReference type="ARBA" id="ARBA00010617"/>
    </source>
</evidence>
<evidence type="ECO:0000313" key="17">
    <source>
        <dbReference type="EMBL" id="KAJ7312965.1"/>
    </source>
</evidence>
<keyword evidence="18" id="KW-1185">Reference proteome</keyword>
<feature type="signal peptide" evidence="16">
    <location>
        <begin position="1"/>
        <end position="20"/>
    </location>
</feature>
<dbReference type="PRINTS" id="PR00463">
    <property type="entry name" value="EP450I"/>
</dbReference>
<keyword evidence="6" id="KW-0812">Transmembrane</keyword>
<keyword evidence="5 14" id="KW-0349">Heme</keyword>
<evidence type="ECO:0000256" key="6">
    <source>
        <dbReference type="ARBA" id="ARBA00022692"/>
    </source>
</evidence>
<dbReference type="PROSITE" id="PS00086">
    <property type="entry name" value="CYTOCHROME_P450"/>
    <property type="match status" value="1"/>
</dbReference>
<accession>A0AAD7ECW3</accession>
<keyword evidence="7 14" id="KW-0479">Metal-binding</keyword>
<dbReference type="GO" id="GO:0004497">
    <property type="term" value="F:monooxygenase activity"/>
    <property type="evidence" value="ECO:0007669"/>
    <property type="project" value="UniProtKB-KW"/>
</dbReference>
<dbReference type="CDD" id="cd11065">
    <property type="entry name" value="CYP64-like"/>
    <property type="match status" value="1"/>
</dbReference>
<evidence type="ECO:0000256" key="12">
    <source>
        <dbReference type="ARBA" id="ARBA00023136"/>
    </source>
</evidence>
<comment type="similarity">
    <text evidence="4 15">Belongs to the cytochrome P450 family.</text>
</comment>
<evidence type="ECO:0000256" key="11">
    <source>
        <dbReference type="ARBA" id="ARBA00023033"/>
    </source>
</evidence>
<dbReference type="Proteomes" id="UP001218218">
    <property type="component" value="Unassembled WGS sequence"/>
</dbReference>
<comment type="subcellular location">
    <subcellularLocation>
        <location evidence="2">Membrane</location>
        <topology evidence="2">Single-pass membrane protein</topology>
    </subcellularLocation>
</comment>
<dbReference type="PRINTS" id="PR00385">
    <property type="entry name" value="P450"/>
</dbReference>
<dbReference type="GO" id="GO:0016705">
    <property type="term" value="F:oxidoreductase activity, acting on paired donors, with incorporation or reduction of molecular oxygen"/>
    <property type="evidence" value="ECO:0007669"/>
    <property type="project" value="InterPro"/>
</dbReference>
<evidence type="ECO:0000256" key="7">
    <source>
        <dbReference type="ARBA" id="ARBA00022723"/>
    </source>
</evidence>
<comment type="caution">
    <text evidence="17">The sequence shown here is derived from an EMBL/GenBank/DDBJ whole genome shotgun (WGS) entry which is preliminary data.</text>
</comment>
<proteinExistence type="inferred from homology"/>
<evidence type="ECO:0000256" key="13">
    <source>
        <dbReference type="ARBA" id="ARBA00023180"/>
    </source>
</evidence>
<protein>
    <submittedName>
        <fullName evidence="17">Cytochrome P450</fullName>
    </submittedName>
</protein>
<keyword evidence="11 15" id="KW-0503">Monooxygenase</keyword>
<organism evidence="17 18">
    <name type="scientific">Mycena albidolilacea</name>
    <dbReference type="NCBI Taxonomy" id="1033008"/>
    <lineage>
        <taxon>Eukaryota</taxon>
        <taxon>Fungi</taxon>
        <taxon>Dikarya</taxon>
        <taxon>Basidiomycota</taxon>
        <taxon>Agaricomycotina</taxon>
        <taxon>Agaricomycetes</taxon>
        <taxon>Agaricomycetidae</taxon>
        <taxon>Agaricales</taxon>
        <taxon>Marasmiineae</taxon>
        <taxon>Mycenaceae</taxon>
        <taxon>Mycena</taxon>
    </lineage>
</organism>
<keyword evidence="13" id="KW-0325">Glycoprotein</keyword>
<dbReference type="AlphaFoldDB" id="A0AAD7ECW3"/>
<dbReference type="Gene3D" id="1.10.630.10">
    <property type="entry name" value="Cytochrome P450"/>
    <property type="match status" value="1"/>
</dbReference>
<evidence type="ECO:0000256" key="8">
    <source>
        <dbReference type="ARBA" id="ARBA00022989"/>
    </source>
</evidence>
<dbReference type="PANTHER" id="PTHR46300:SF2">
    <property type="entry name" value="CYTOCHROME P450 MONOOXYGENASE ALNH-RELATED"/>
    <property type="match status" value="1"/>
</dbReference>
<dbReference type="GO" id="GO:0020037">
    <property type="term" value="F:heme binding"/>
    <property type="evidence" value="ECO:0007669"/>
    <property type="project" value="InterPro"/>
</dbReference>
<evidence type="ECO:0000256" key="1">
    <source>
        <dbReference type="ARBA" id="ARBA00001971"/>
    </source>
</evidence>
<dbReference type="GO" id="GO:0016020">
    <property type="term" value="C:membrane"/>
    <property type="evidence" value="ECO:0007669"/>
    <property type="project" value="UniProtKB-SubCell"/>
</dbReference>
<evidence type="ECO:0000256" key="3">
    <source>
        <dbReference type="ARBA" id="ARBA00005179"/>
    </source>
</evidence>
<feature type="chain" id="PRO_5042053451" evidence="16">
    <location>
        <begin position="21"/>
        <end position="535"/>
    </location>
</feature>
<dbReference type="PANTHER" id="PTHR46300">
    <property type="entry name" value="P450, PUTATIVE (EUROFUNG)-RELATED-RELATED"/>
    <property type="match status" value="1"/>
</dbReference>
<feature type="binding site" description="axial binding residue" evidence="14">
    <location>
        <position position="436"/>
    </location>
    <ligand>
        <name>heme</name>
        <dbReference type="ChEBI" id="CHEBI:30413"/>
    </ligand>
    <ligandPart>
        <name>Fe</name>
        <dbReference type="ChEBI" id="CHEBI:18248"/>
    </ligandPart>
</feature>
<comment type="pathway">
    <text evidence="3">Secondary metabolite biosynthesis.</text>
</comment>
<keyword evidence="16" id="KW-0732">Signal</keyword>
<comment type="cofactor">
    <cofactor evidence="1 14">
        <name>heme</name>
        <dbReference type="ChEBI" id="CHEBI:30413"/>
    </cofactor>
</comment>
<sequence length="535" mass="60572">MTVLLAVAFGLLCLVASVLRKVGSREKGLPPGPPTLPIVGNLHLLPAEFIHYKFTEWARQFGGIYSLKMGSGTAIVLTDAAAVKELLDKRSATTMDRPPTHLAEVVTQGLHLVFARYTEKWKILRRAAQAILTPQASARHLPIQQAEAVQLLHDLLQSPDSFYTHIQRYSNSVILSVLYGKRAPRFETPETVTFFKTEHEWVTLLEPGATPPLDYFPFLKYVPERWASWKKMCQFVRKLQRDMYFNLLDKTQERVRRGEGNGSYVETLVERREELGLDREMLGYLSGVLIETGSETTSSYLQSLVMALVAYPEAQQKAHDEIDRVVGEHRMPTLDDLQHMPYVRAVILEAHRFRPTAPFGIPHCTTAAEEYKGYLIPAGSTIFINLWGIYHDPELYEDPENFIPDRYLLTENGTKPGVDSSDLRPTLAFGAGRRICPGLHVAQDSINLNVMNLLWAFNFNKATSAEGKPIEVDTWDYVTGLTSKPRSFKCKITPRTPEKADIIQHEFLGAVDLFTKFEFDLCPEDQEYIAKSRGQ</sequence>
<dbReference type="EMBL" id="JARIHO010000069">
    <property type="protein sequence ID" value="KAJ7312965.1"/>
    <property type="molecule type" value="Genomic_DNA"/>
</dbReference>
<dbReference type="SUPFAM" id="SSF48264">
    <property type="entry name" value="Cytochrome P450"/>
    <property type="match status" value="1"/>
</dbReference>
<gene>
    <name evidence="17" type="ORF">DFH08DRAFT_896307</name>
</gene>
<evidence type="ECO:0000256" key="5">
    <source>
        <dbReference type="ARBA" id="ARBA00022617"/>
    </source>
</evidence>
<keyword evidence="9 15" id="KW-0560">Oxidoreductase</keyword>
<dbReference type="InterPro" id="IPR017972">
    <property type="entry name" value="Cyt_P450_CS"/>
</dbReference>
<evidence type="ECO:0000256" key="10">
    <source>
        <dbReference type="ARBA" id="ARBA00023004"/>
    </source>
</evidence>
<evidence type="ECO:0000313" key="18">
    <source>
        <dbReference type="Proteomes" id="UP001218218"/>
    </source>
</evidence>